<dbReference type="AlphaFoldDB" id="A0A1N7P082"/>
<protein>
    <submittedName>
        <fullName evidence="1">Iron-sulphur cluster biosynthesis</fullName>
    </submittedName>
</protein>
<accession>A0A1N7P082</accession>
<dbReference type="EMBL" id="FTOO01000010">
    <property type="protein sequence ID" value="SIT03946.1"/>
    <property type="molecule type" value="Genomic_DNA"/>
</dbReference>
<proteinExistence type="predicted"/>
<gene>
    <name evidence="1" type="ORF">SAMN05421799_110118</name>
</gene>
<dbReference type="OrthoDB" id="2375993at2"/>
<organism evidence="1 2">
    <name type="scientific">Alicyclobacillus vulcanalis</name>
    <dbReference type="NCBI Taxonomy" id="252246"/>
    <lineage>
        <taxon>Bacteria</taxon>
        <taxon>Bacillati</taxon>
        <taxon>Bacillota</taxon>
        <taxon>Bacilli</taxon>
        <taxon>Bacillales</taxon>
        <taxon>Alicyclobacillaceae</taxon>
        <taxon>Alicyclobacillus</taxon>
    </lineage>
</organism>
<sequence>MEVRVTDAAKSRLVAMGVPEGSRLRLEADIESHVSCACQIDIHMIADGAPPLAVSLGYDVRVDDATQALLGEGGPLVLDYVPLSGLVLRSPNETLAHNIQVEA</sequence>
<evidence type="ECO:0000313" key="2">
    <source>
        <dbReference type="Proteomes" id="UP000186156"/>
    </source>
</evidence>
<reference evidence="2" key="1">
    <citation type="submission" date="2017-01" db="EMBL/GenBank/DDBJ databases">
        <authorList>
            <person name="Varghese N."/>
            <person name="Submissions S."/>
        </authorList>
    </citation>
    <scope>NUCLEOTIDE SEQUENCE [LARGE SCALE GENOMIC DNA]</scope>
    <source>
        <strain evidence="2">DSM 16176</strain>
    </source>
</reference>
<dbReference type="Proteomes" id="UP000186156">
    <property type="component" value="Unassembled WGS sequence"/>
</dbReference>
<evidence type="ECO:0000313" key="1">
    <source>
        <dbReference type="EMBL" id="SIT03946.1"/>
    </source>
</evidence>
<keyword evidence="2" id="KW-1185">Reference proteome</keyword>
<name>A0A1N7P082_9BACL</name>
<dbReference type="STRING" id="252246.SAMN05421799_110118"/>